<proteinExistence type="predicted"/>
<dbReference type="EMBL" id="CP023009">
    <property type="protein sequence ID" value="AXW85790.1"/>
    <property type="molecule type" value="Genomic_DNA"/>
</dbReference>
<dbReference type="AlphaFoldDB" id="A0AAD0WJK5"/>
<name>A0AAD0WJK5_9GAMM</name>
<keyword evidence="2" id="KW-1185">Reference proteome</keyword>
<organism evidence="1 2">
    <name type="scientific">Lonsdalea britannica</name>
    <dbReference type="NCBI Taxonomy" id="1082704"/>
    <lineage>
        <taxon>Bacteria</taxon>
        <taxon>Pseudomonadati</taxon>
        <taxon>Pseudomonadota</taxon>
        <taxon>Gammaproteobacteria</taxon>
        <taxon>Enterobacterales</taxon>
        <taxon>Pectobacteriaceae</taxon>
        <taxon>Lonsdalea</taxon>
    </lineage>
</organism>
<gene>
    <name evidence="1" type="ORF">CKQ53_01530</name>
</gene>
<dbReference type="KEGG" id="lbq:CKQ53_01530"/>
<accession>A0AAD0WJK5</accession>
<protein>
    <submittedName>
        <fullName evidence="1">Uncharacterized protein</fullName>
    </submittedName>
</protein>
<reference evidence="1 2" key="1">
    <citation type="submission" date="2017-08" db="EMBL/GenBank/DDBJ databases">
        <title>Comparative genomics of bacteria isolated from necrotic lesions of AOD affected trees.</title>
        <authorList>
            <person name="Doonan J."/>
            <person name="Denman S."/>
            <person name="McDonald J.E."/>
        </authorList>
    </citation>
    <scope>NUCLEOTIDE SEQUENCE [LARGE SCALE GENOMIC DNA]</scope>
    <source>
        <strain evidence="1 2">477</strain>
    </source>
</reference>
<sequence>MPIMRLRGEVNSGEKKAQAILEIRLFSDETEKIIAQNGKHRAERWPRHVAPMRSNSTILVLNISSSLSATGMDAT</sequence>
<evidence type="ECO:0000313" key="1">
    <source>
        <dbReference type="EMBL" id="AXW85790.1"/>
    </source>
</evidence>
<dbReference type="Proteomes" id="UP000263881">
    <property type="component" value="Chromosome"/>
</dbReference>
<evidence type="ECO:0000313" key="2">
    <source>
        <dbReference type="Proteomes" id="UP000263881"/>
    </source>
</evidence>